<keyword evidence="2" id="KW-1185">Reference proteome</keyword>
<dbReference type="Gene3D" id="1.20.1290.10">
    <property type="entry name" value="AhpD-like"/>
    <property type="match status" value="1"/>
</dbReference>
<sequence>MSWIDDSCRTFEEVFALRENLYRDYQAFESVFSEQKLLDKQLMALCKQRCAQLHRSAHRVASLSNEQIEALPQWYNRAEFTSLEKAALQLTECFCLDPHSISDAMAAAVVDEIGDEGLVALLEYLALCDGFTRFRVMLQVEEAA</sequence>
<organism evidence="1 2">
    <name type="scientific">Litorivivens lipolytica</name>
    <dbReference type="NCBI Taxonomy" id="1524264"/>
    <lineage>
        <taxon>Bacteria</taxon>
        <taxon>Pseudomonadati</taxon>
        <taxon>Pseudomonadota</taxon>
        <taxon>Gammaproteobacteria</taxon>
        <taxon>Litorivivens</taxon>
    </lineage>
</organism>
<dbReference type="InterPro" id="IPR029032">
    <property type="entry name" value="AhpD-like"/>
</dbReference>
<comment type="caution">
    <text evidence="1">The sequence shown here is derived from an EMBL/GenBank/DDBJ whole genome shotgun (WGS) entry which is preliminary data.</text>
</comment>
<name>A0A7W4W7Q5_9GAMM</name>
<dbReference type="AlphaFoldDB" id="A0A7W4W7Q5"/>
<protein>
    <submittedName>
        <fullName evidence="1">Uncharacterized protein</fullName>
    </submittedName>
</protein>
<dbReference type="SUPFAM" id="SSF69118">
    <property type="entry name" value="AhpD-like"/>
    <property type="match status" value="1"/>
</dbReference>
<gene>
    <name evidence="1" type="ORF">FHR99_002723</name>
</gene>
<evidence type="ECO:0000313" key="1">
    <source>
        <dbReference type="EMBL" id="MBB3048449.1"/>
    </source>
</evidence>
<accession>A0A7W4W7Q5</accession>
<reference evidence="1 2" key="1">
    <citation type="submission" date="2020-08" db="EMBL/GenBank/DDBJ databases">
        <title>Genomic Encyclopedia of Type Strains, Phase III (KMG-III): the genomes of soil and plant-associated and newly described type strains.</title>
        <authorList>
            <person name="Whitman W."/>
        </authorList>
    </citation>
    <scope>NUCLEOTIDE SEQUENCE [LARGE SCALE GENOMIC DNA]</scope>
    <source>
        <strain evidence="1 2">CECT 8654</strain>
    </source>
</reference>
<dbReference type="RefSeq" id="WP_183411232.1">
    <property type="nucleotide sequence ID" value="NZ_JACHWY010000003.1"/>
</dbReference>
<dbReference type="Proteomes" id="UP000537130">
    <property type="component" value="Unassembled WGS sequence"/>
</dbReference>
<dbReference type="EMBL" id="JACHWY010000003">
    <property type="protein sequence ID" value="MBB3048449.1"/>
    <property type="molecule type" value="Genomic_DNA"/>
</dbReference>
<evidence type="ECO:0000313" key="2">
    <source>
        <dbReference type="Proteomes" id="UP000537130"/>
    </source>
</evidence>
<proteinExistence type="predicted"/>